<name>A0A9W6SZZ7_CANBO</name>
<accession>A0A9W6SZZ7</accession>
<comment type="similarity">
    <text evidence="1 2">Belongs to the actin-binding proteins ADF family. GMF subfamily.</text>
</comment>
<gene>
    <name evidence="4" type="ORF">Cboi02_000247000</name>
</gene>
<comment type="subcellular location">
    <subcellularLocation>
        <location evidence="2">Cytoplasm</location>
    </subcellularLocation>
    <subcellularLocation>
        <location evidence="2">Nucleus</location>
    </subcellularLocation>
</comment>
<dbReference type="InterPro" id="IPR011171">
    <property type="entry name" value="GMF"/>
</dbReference>
<evidence type="ECO:0000259" key="3">
    <source>
        <dbReference type="PROSITE" id="PS51263"/>
    </source>
</evidence>
<dbReference type="Proteomes" id="UP001165120">
    <property type="component" value="Unassembled WGS sequence"/>
</dbReference>
<dbReference type="SUPFAM" id="SSF55753">
    <property type="entry name" value="Actin depolymerizing proteins"/>
    <property type="match status" value="1"/>
</dbReference>
<dbReference type="GO" id="GO:0005634">
    <property type="term" value="C:nucleus"/>
    <property type="evidence" value="ECO:0007669"/>
    <property type="project" value="UniProtKB-SubCell"/>
</dbReference>
<dbReference type="InterPro" id="IPR029006">
    <property type="entry name" value="ADF-H/Gelsolin-like_dom_sf"/>
</dbReference>
<evidence type="ECO:0000256" key="1">
    <source>
        <dbReference type="ARBA" id="ARBA00010055"/>
    </source>
</evidence>
<evidence type="ECO:0000256" key="2">
    <source>
        <dbReference type="PIRNR" id="PIRNR001788"/>
    </source>
</evidence>
<dbReference type="PIRSF" id="PIRSF001788">
    <property type="entry name" value="GMF-beta"/>
    <property type="match status" value="1"/>
</dbReference>
<dbReference type="SMART" id="SM00102">
    <property type="entry name" value="ADF"/>
    <property type="match status" value="1"/>
</dbReference>
<dbReference type="GO" id="GO:0071933">
    <property type="term" value="F:Arp2/3 complex binding"/>
    <property type="evidence" value="ECO:0007669"/>
    <property type="project" value="InterPro"/>
</dbReference>
<evidence type="ECO:0000313" key="4">
    <source>
        <dbReference type="EMBL" id="GME69651.1"/>
    </source>
</evidence>
<organism evidence="4 5">
    <name type="scientific">Candida boidinii</name>
    <name type="common">Yeast</name>
    <dbReference type="NCBI Taxonomy" id="5477"/>
    <lineage>
        <taxon>Eukaryota</taxon>
        <taxon>Fungi</taxon>
        <taxon>Dikarya</taxon>
        <taxon>Ascomycota</taxon>
        <taxon>Saccharomycotina</taxon>
        <taxon>Pichiomycetes</taxon>
        <taxon>Pichiales</taxon>
        <taxon>Pichiaceae</taxon>
        <taxon>Ogataea</taxon>
        <taxon>Ogataea/Candida clade</taxon>
    </lineage>
</organism>
<keyword evidence="2" id="KW-0539">Nucleus</keyword>
<dbReference type="GO" id="GO:0003779">
    <property type="term" value="F:actin binding"/>
    <property type="evidence" value="ECO:0007669"/>
    <property type="project" value="InterPro"/>
</dbReference>
<evidence type="ECO:0000313" key="5">
    <source>
        <dbReference type="Proteomes" id="UP001165120"/>
    </source>
</evidence>
<dbReference type="PROSITE" id="PS51263">
    <property type="entry name" value="ADF_H"/>
    <property type="match status" value="1"/>
</dbReference>
<dbReference type="Pfam" id="PF00241">
    <property type="entry name" value="Cofilin_ADF"/>
    <property type="match status" value="1"/>
</dbReference>
<dbReference type="PANTHER" id="PTHR11249">
    <property type="entry name" value="GLIAL FACTOR NATURATION FACTOR"/>
    <property type="match status" value="1"/>
</dbReference>
<dbReference type="GO" id="GO:0071846">
    <property type="term" value="P:actin filament debranching"/>
    <property type="evidence" value="ECO:0007669"/>
    <property type="project" value="InterPro"/>
</dbReference>
<dbReference type="OrthoDB" id="3919494at2759"/>
<protein>
    <submittedName>
        <fullName evidence="4">Unnamed protein product</fullName>
    </submittedName>
</protein>
<dbReference type="PANTHER" id="PTHR11249:SF2">
    <property type="entry name" value="GLIA MATURATION FACTOR"/>
    <property type="match status" value="1"/>
</dbReference>
<keyword evidence="5" id="KW-1185">Reference proteome</keyword>
<dbReference type="GO" id="GO:0034316">
    <property type="term" value="P:negative regulation of Arp2/3 complex-mediated actin nucleation"/>
    <property type="evidence" value="ECO:0007669"/>
    <property type="project" value="TreeGrafter"/>
</dbReference>
<dbReference type="InterPro" id="IPR002108">
    <property type="entry name" value="ADF-H"/>
</dbReference>
<keyword evidence="2" id="KW-0963">Cytoplasm</keyword>
<dbReference type="AlphaFoldDB" id="A0A9W6SZZ7"/>
<dbReference type="EMBL" id="BSXN01000737">
    <property type="protein sequence ID" value="GME69651.1"/>
    <property type="molecule type" value="Genomic_DNA"/>
</dbReference>
<sequence>MSNSLYSIATETTTRLNKFRISSGRAKGLEALIYEIDTKKETSSSYEIKLQECDTANDKGVITDKDDLIEELPDNSPRFVVLTYPFKTSDGLLKSPLVLIYWRPSTSSMEKRMLYAGAVELMRDKAAVSKVIEIDDEEELEELEELVKKA</sequence>
<comment type="caution">
    <text evidence="4">The sequence shown here is derived from an EMBL/GenBank/DDBJ whole genome shotgun (WGS) entry which is preliminary data.</text>
</comment>
<dbReference type="GO" id="GO:0030479">
    <property type="term" value="C:actin cortical patch"/>
    <property type="evidence" value="ECO:0007669"/>
    <property type="project" value="TreeGrafter"/>
</dbReference>
<dbReference type="Gene3D" id="3.40.20.10">
    <property type="entry name" value="Severin"/>
    <property type="match status" value="1"/>
</dbReference>
<reference evidence="4" key="1">
    <citation type="submission" date="2023-04" db="EMBL/GenBank/DDBJ databases">
        <title>Candida boidinii NBRC 10035.</title>
        <authorList>
            <person name="Ichikawa N."/>
            <person name="Sato H."/>
            <person name="Tonouchi N."/>
        </authorList>
    </citation>
    <scope>NUCLEOTIDE SEQUENCE</scope>
    <source>
        <strain evidence="4">NBRC 10035</strain>
    </source>
</reference>
<feature type="domain" description="ADF-H" evidence="3">
    <location>
        <begin position="4"/>
        <end position="150"/>
    </location>
</feature>
<proteinExistence type="inferred from homology"/>